<dbReference type="Proteomes" id="UP000029492">
    <property type="component" value="Chromosome"/>
</dbReference>
<name>A0A089NY99_9HYPH</name>
<dbReference type="AlphaFoldDB" id="A0A089NY99"/>
<evidence type="ECO:0000313" key="1">
    <source>
        <dbReference type="EMBL" id="AIQ91515.1"/>
    </source>
</evidence>
<keyword evidence="2" id="KW-1185">Reference proteome</keyword>
<accession>A0A089NY99</accession>
<dbReference type="HOGENOM" id="CLU_3235936_0_0_5"/>
<dbReference type="KEGG" id="mor:MOC_3760"/>
<sequence length="43" mass="4834">MRSRHQVIRRPNYAPRIDRAGRVLRPGGFTSRATSALSIPLMA</sequence>
<protein>
    <submittedName>
        <fullName evidence="1">Protein of unassigned function</fullName>
    </submittedName>
</protein>
<organism evidence="1 2">
    <name type="scientific">Methylobacterium oryzae CBMB20</name>
    <dbReference type="NCBI Taxonomy" id="693986"/>
    <lineage>
        <taxon>Bacteria</taxon>
        <taxon>Pseudomonadati</taxon>
        <taxon>Pseudomonadota</taxon>
        <taxon>Alphaproteobacteria</taxon>
        <taxon>Hyphomicrobiales</taxon>
        <taxon>Methylobacteriaceae</taxon>
        <taxon>Methylobacterium</taxon>
    </lineage>
</organism>
<evidence type="ECO:0000313" key="2">
    <source>
        <dbReference type="Proteomes" id="UP000029492"/>
    </source>
</evidence>
<proteinExistence type="predicted"/>
<dbReference type="EMBL" id="CP003811">
    <property type="protein sequence ID" value="AIQ91515.1"/>
    <property type="molecule type" value="Genomic_DNA"/>
</dbReference>
<gene>
    <name evidence="1" type="ORF">MOC_3760</name>
</gene>
<reference evidence="1 2" key="1">
    <citation type="journal article" date="2014" name="PLoS ONE">
        <title>Genome Information of Methylobacterium oryzae, a Plant-Probiotic Methylotroph in the Phyllosphere.</title>
        <authorList>
            <person name="Kwak M.J."/>
            <person name="Jeong H."/>
            <person name="Madhaiyan M."/>
            <person name="Lee Y."/>
            <person name="Sa T.M."/>
            <person name="Oh T.K."/>
            <person name="Kim J.F."/>
        </authorList>
    </citation>
    <scope>NUCLEOTIDE SEQUENCE [LARGE SCALE GENOMIC DNA]</scope>
    <source>
        <strain evidence="1 2">CBMB20</strain>
    </source>
</reference>